<dbReference type="AlphaFoldDB" id="A0A0D3I0Z6"/>
<reference evidence="2" key="2">
    <citation type="submission" date="2024-10" db="UniProtKB">
        <authorList>
            <consortium name="EnsemblProtists"/>
        </authorList>
    </citation>
    <scope>IDENTIFICATION</scope>
</reference>
<evidence type="ECO:0000259" key="1">
    <source>
        <dbReference type="PROSITE" id="PS51718"/>
    </source>
</evidence>
<evidence type="ECO:0000313" key="2">
    <source>
        <dbReference type="EnsemblProtists" id="EOD04931"/>
    </source>
</evidence>
<keyword evidence="3" id="KW-1185">Reference proteome</keyword>
<dbReference type="Proteomes" id="UP000013827">
    <property type="component" value="Unassembled WGS sequence"/>
</dbReference>
<dbReference type="GO" id="GO:0016020">
    <property type="term" value="C:membrane"/>
    <property type="evidence" value="ECO:0007669"/>
    <property type="project" value="TreeGrafter"/>
</dbReference>
<dbReference type="GO" id="GO:0005525">
    <property type="term" value="F:GTP binding"/>
    <property type="evidence" value="ECO:0007669"/>
    <property type="project" value="InterPro"/>
</dbReference>
<dbReference type="EnsemblProtists" id="EOD31024">
    <property type="protein sequence ID" value="EOD31024"/>
    <property type="gene ID" value="EMIHUDRAFT_55357"/>
</dbReference>
<dbReference type="OMA" id="FAREIMM"/>
<dbReference type="InterPro" id="IPR030381">
    <property type="entry name" value="G_DYNAMIN_dom"/>
</dbReference>
<feature type="domain" description="Dynamin-type G" evidence="1">
    <location>
        <begin position="20"/>
        <end position="205"/>
    </location>
</feature>
<dbReference type="KEGG" id="ehx:EMIHUDRAFT_55357"/>
<dbReference type="PANTHER" id="PTHR11566">
    <property type="entry name" value="DYNAMIN"/>
    <property type="match status" value="1"/>
</dbReference>
<dbReference type="InterPro" id="IPR001401">
    <property type="entry name" value="Dynamin_GTPase"/>
</dbReference>
<dbReference type="SUPFAM" id="SSF52540">
    <property type="entry name" value="P-loop containing nucleoside triphosphate hydrolases"/>
    <property type="match status" value="1"/>
</dbReference>
<dbReference type="InterPro" id="IPR045063">
    <property type="entry name" value="Dynamin_N"/>
</dbReference>
<dbReference type="STRING" id="2903.R1D2A2"/>
<dbReference type="GO" id="GO:0005874">
    <property type="term" value="C:microtubule"/>
    <property type="evidence" value="ECO:0007669"/>
    <property type="project" value="TreeGrafter"/>
</dbReference>
<dbReference type="HOGENOM" id="CLU_008964_3_0_1"/>
<protein>
    <recommendedName>
        <fullName evidence="1">Dynamin-type G domain-containing protein</fullName>
    </recommendedName>
</protein>
<dbReference type="GO" id="GO:0008017">
    <property type="term" value="F:microtubule binding"/>
    <property type="evidence" value="ECO:0007669"/>
    <property type="project" value="TreeGrafter"/>
</dbReference>
<dbReference type="GeneID" id="17251081"/>
<accession>A0A0D3I0Z6</accession>
<dbReference type="InterPro" id="IPR027417">
    <property type="entry name" value="P-loop_NTPase"/>
</dbReference>
<name>A0A0D3I0Z6_EMIH1</name>
<dbReference type="GO" id="GO:0003924">
    <property type="term" value="F:GTPase activity"/>
    <property type="evidence" value="ECO:0007669"/>
    <property type="project" value="InterPro"/>
</dbReference>
<dbReference type="InterPro" id="IPR022812">
    <property type="entry name" value="Dynamin"/>
</dbReference>
<dbReference type="GeneID" id="17276297"/>
<dbReference type="PaxDb" id="2903-EOD04931"/>
<dbReference type="EnsemblProtists" id="EOD04931">
    <property type="protein sequence ID" value="EOD04931"/>
    <property type="gene ID" value="EMIHUDRAFT_55831"/>
</dbReference>
<dbReference type="PANTHER" id="PTHR11566:SF173">
    <property type="entry name" value="DYNAMIN-RELATED PROTEIN 4C"/>
    <property type="match status" value="1"/>
</dbReference>
<evidence type="ECO:0000313" key="3">
    <source>
        <dbReference type="Proteomes" id="UP000013827"/>
    </source>
</evidence>
<dbReference type="RefSeq" id="XP_005757360.1">
    <property type="nucleotide sequence ID" value="XM_005757303.1"/>
</dbReference>
<dbReference type="CDD" id="cd08771">
    <property type="entry name" value="DLP_1"/>
    <property type="match status" value="1"/>
</dbReference>
<dbReference type="PROSITE" id="PS51718">
    <property type="entry name" value="G_DYNAMIN_2"/>
    <property type="match status" value="1"/>
</dbReference>
<reference evidence="3" key="1">
    <citation type="journal article" date="2013" name="Nature">
        <title>Pan genome of the phytoplankton Emiliania underpins its global distribution.</title>
        <authorList>
            <person name="Read B.A."/>
            <person name="Kegel J."/>
            <person name="Klute M.J."/>
            <person name="Kuo A."/>
            <person name="Lefebvre S.C."/>
            <person name="Maumus F."/>
            <person name="Mayer C."/>
            <person name="Miller J."/>
            <person name="Monier A."/>
            <person name="Salamov A."/>
            <person name="Young J."/>
            <person name="Aguilar M."/>
            <person name="Claverie J.M."/>
            <person name="Frickenhaus S."/>
            <person name="Gonzalez K."/>
            <person name="Herman E.K."/>
            <person name="Lin Y.C."/>
            <person name="Napier J."/>
            <person name="Ogata H."/>
            <person name="Sarno A.F."/>
            <person name="Shmutz J."/>
            <person name="Schroeder D."/>
            <person name="de Vargas C."/>
            <person name="Verret F."/>
            <person name="von Dassow P."/>
            <person name="Valentin K."/>
            <person name="Van de Peer Y."/>
            <person name="Wheeler G."/>
            <person name="Dacks J.B."/>
            <person name="Delwiche C.F."/>
            <person name="Dyhrman S.T."/>
            <person name="Glockner G."/>
            <person name="John U."/>
            <person name="Richards T."/>
            <person name="Worden A.Z."/>
            <person name="Zhang X."/>
            <person name="Grigoriev I.V."/>
            <person name="Allen A.E."/>
            <person name="Bidle K."/>
            <person name="Borodovsky M."/>
            <person name="Bowler C."/>
            <person name="Brownlee C."/>
            <person name="Cock J.M."/>
            <person name="Elias M."/>
            <person name="Gladyshev V.N."/>
            <person name="Groth M."/>
            <person name="Guda C."/>
            <person name="Hadaegh A."/>
            <person name="Iglesias-Rodriguez M.D."/>
            <person name="Jenkins J."/>
            <person name="Jones B.M."/>
            <person name="Lawson T."/>
            <person name="Leese F."/>
            <person name="Lindquist E."/>
            <person name="Lobanov A."/>
            <person name="Lomsadze A."/>
            <person name="Malik S.B."/>
            <person name="Marsh M.E."/>
            <person name="Mackinder L."/>
            <person name="Mock T."/>
            <person name="Mueller-Roeber B."/>
            <person name="Pagarete A."/>
            <person name="Parker M."/>
            <person name="Probert I."/>
            <person name="Quesneville H."/>
            <person name="Raines C."/>
            <person name="Rensing S.A."/>
            <person name="Riano-Pachon D.M."/>
            <person name="Richier S."/>
            <person name="Rokitta S."/>
            <person name="Shiraiwa Y."/>
            <person name="Soanes D.M."/>
            <person name="van der Giezen M."/>
            <person name="Wahlund T.M."/>
            <person name="Williams B."/>
            <person name="Wilson W."/>
            <person name="Wolfe G."/>
            <person name="Wurch L.L."/>
        </authorList>
    </citation>
    <scope>NUCLEOTIDE SEQUENCE</scope>
</reference>
<sequence length="205" mass="22396">VRPLIDLNDQVNQLTSRESEINSTRIVVQGDQSHGKSSLLEALSGVDLPRGDDIKTRVPLIMQLRSCEDADQEHAFISRKGAEPERIALSEVAAKVDEFTEAIAGGSKGVKDEPIELKVFRRDQDDLTLIDLPGITRVGREGQGDGKQLEALILGMCKRYSAPPESVILNVVSAMVDFSTSASLQLSQELDPEGRRTLLCVTKSE</sequence>
<organism evidence="2 3">
    <name type="scientific">Emiliania huxleyi (strain CCMP1516)</name>
    <dbReference type="NCBI Taxonomy" id="280463"/>
    <lineage>
        <taxon>Eukaryota</taxon>
        <taxon>Haptista</taxon>
        <taxon>Haptophyta</taxon>
        <taxon>Prymnesiophyceae</taxon>
        <taxon>Isochrysidales</taxon>
        <taxon>Noelaerhabdaceae</taxon>
        <taxon>Emiliania</taxon>
    </lineage>
</organism>
<dbReference type="KEGG" id="ehx:EMIHUDRAFT_55831"/>
<proteinExistence type="predicted"/>
<dbReference type="SMART" id="SM00053">
    <property type="entry name" value="DYNc"/>
    <property type="match status" value="1"/>
</dbReference>
<dbReference type="RefSeq" id="XP_005783453.1">
    <property type="nucleotide sequence ID" value="XM_005783396.1"/>
</dbReference>
<dbReference type="Gene3D" id="3.40.50.300">
    <property type="entry name" value="P-loop containing nucleotide triphosphate hydrolases"/>
    <property type="match status" value="1"/>
</dbReference>
<dbReference type="PRINTS" id="PR00195">
    <property type="entry name" value="DYNAMIN"/>
</dbReference>
<dbReference type="eggNOG" id="KOG0446">
    <property type="taxonomic scope" value="Eukaryota"/>
</dbReference>
<dbReference type="GO" id="GO:0005737">
    <property type="term" value="C:cytoplasm"/>
    <property type="evidence" value="ECO:0007669"/>
    <property type="project" value="TreeGrafter"/>
</dbReference>
<dbReference type="Pfam" id="PF00350">
    <property type="entry name" value="Dynamin_N"/>
    <property type="match status" value="1"/>
</dbReference>